<protein>
    <submittedName>
        <fullName evidence="4">Coenzyme PQQ synthesis protein D</fullName>
    </submittedName>
</protein>
<dbReference type="eggNOG" id="COG0535">
    <property type="taxonomic scope" value="Bacteria"/>
</dbReference>
<dbReference type="InterPro" id="IPR041881">
    <property type="entry name" value="PqqD_sf"/>
</dbReference>
<reference evidence="4 5" key="1">
    <citation type="journal article" date="2013" name="Genome Announc.">
        <title>Draft Genome Sequence of an Alphaproteobacterium, Caenispirillum salinarum AK4(T), Isolated from a Solar Saltern.</title>
        <authorList>
            <person name="Khatri I."/>
            <person name="Singh A."/>
            <person name="Korpole S."/>
            <person name="Pinnaka A.K."/>
            <person name="Subramanian S."/>
        </authorList>
    </citation>
    <scope>NUCLEOTIDE SEQUENCE [LARGE SCALE GENOMIC DNA]</scope>
    <source>
        <strain evidence="4 5">AK4</strain>
    </source>
</reference>
<dbReference type="AlphaFoldDB" id="K9GVD5"/>
<dbReference type="InterPro" id="IPR022479">
    <property type="entry name" value="PqqD_bac"/>
</dbReference>
<keyword evidence="3" id="KW-0884">PQQ biosynthesis</keyword>
<evidence type="ECO:0000256" key="3">
    <source>
        <dbReference type="ARBA" id="ARBA00022905"/>
    </source>
</evidence>
<comment type="caution">
    <text evidence="4">The sequence shown here is derived from an EMBL/GenBank/DDBJ whole genome shotgun (WGS) entry which is preliminary data.</text>
</comment>
<dbReference type="GO" id="GO:0018189">
    <property type="term" value="P:pyrroloquinoline quinone biosynthetic process"/>
    <property type="evidence" value="ECO:0007669"/>
    <property type="project" value="UniProtKB-UniPathway"/>
</dbReference>
<dbReference type="NCBIfam" id="TIGR03859">
    <property type="entry name" value="PQQ_PqqD"/>
    <property type="match status" value="1"/>
</dbReference>
<evidence type="ECO:0000256" key="2">
    <source>
        <dbReference type="ARBA" id="ARBA00011741"/>
    </source>
</evidence>
<keyword evidence="5" id="KW-1185">Reference proteome</keyword>
<dbReference type="RefSeq" id="WP_009541522.1">
    <property type="nucleotide sequence ID" value="NZ_ANHY01000015.1"/>
</dbReference>
<dbReference type="STRING" id="1238182.C882_0866"/>
<gene>
    <name evidence="4" type="ORF">C882_0866</name>
</gene>
<dbReference type="Proteomes" id="UP000009881">
    <property type="component" value="Unassembled WGS sequence"/>
</dbReference>
<dbReference type="Pfam" id="PF05402">
    <property type="entry name" value="PqqD"/>
    <property type="match status" value="1"/>
</dbReference>
<evidence type="ECO:0000313" key="4">
    <source>
        <dbReference type="EMBL" id="EKV28654.1"/>
    </source>
</evidence>
<evidence type="ECO:0000313" key="5">
    <source>
        <dbReference type="Proteomes" id="UP000009881"/>
    </source>
</evidence>
<dbReference type="EMBL" id="ANHY01000015">
    <property type="protein sequence ID" value="EKV28654.1"/>
    <property type="molecule type" value="Genomic_DNA"/>
</dbReference>
<sequence length="96" mass="10584">MLVTRTLITAESVPRLAPHVTLKHDTVRDRWVVLGPERMLVPDEIAVEILQRCDGERSVAAVVGLLAKEFNAPEDDIAGDVRELLQALADKGFVRA</sequence>
<dbReference type="Gene3D" id="1.10.10.1150">
    <property type="entry name" value="Coenzyme PQQ synthesis protein D (PqqD)"/>
    <property type="match status" value="1"/>
</dbReference>
<dbReference type="UniPathway" id="UPA00539"/>
<comment type="subunit">
    <text evidence="2">Monomer. Interacts with PqqE.</text>
</comment>
<evidence type="ECO:0000256" key="1">
    <source>
        <dbReference type="ARBA" id="ARBA00004886"/>
    </source>
</evidence>
<organism evidence="4 5">
    <name type="scientific">Caenispirillum salinarum AK4</name>
    <dbReference type="NCBI Taxonomy" id="1238182"/>
    <lineage>
        <taxon>Bacteria</taxon>
        <taxon>Pseudomonadati</taxon>
        <taxon>Pseudomonadota</taxon>
        <taxon>Alphaproteobacteria</taxon>
        <taxon>Rhodospirillales</taxon>
        <taxon>Novispirillaceae</taxon>
        <taxon>Caenispirillum</taxon>
    </lineage>
</organism>
<dbReference type="InterPro" id="IPR008792">
    <property type="entry name" value="PQQD"/>
</dbReference>
<dbReference type="GO" id="GO:0048038">
    <property type="term" value="F:quinone binding"/>
    <property type="evidence" value="ECO:0007669"/>
    <property type="project" value="InterPro"/>
</dbReference>
<accession>K9GVD5</accession>
<name>K9GVD5_9PROT</name>
<proteinExistence type="predicted"/>
<comment type="pathway">
    <text evidence="1">Cofactor biosynthesis; pyrroloquinoline quinone biosynthesis.</text>
</comment>